<proteinExistence type="predicted"/>
<organism evidence="4 5">
    <name type="scientific">Bacteroides sedimenti</name>
    <dbReference type="NCBI Taxonomy" id="2136147"/>
    <lineage>
        <taxon>Bacteria</taxon>
        <taxon>Pseudomonadati</taxon>
        <taxon>Bacteroidota</taxon>
        <taxon>Bacteroidia</taxon>
        <taxon>Bacteroidales</taxon>
        <taxon>Bacteroidaceae</taxon>
        <taxon>Bacteroides</taxon>
    </lineage>
</organism>
<dbReference type="InterPro" id="IPR012480">
    <property type="entry name" value="Hepar_II_III_C"/>
</dbReference>
<evidence type="ECO:0000313" key="4">
    <source>
        <dbReference type="EMBL" id="BEG97915.1"/>
    </source>
</evidence>
<comment type="subcellular location">
    <subcellularLocation>
        <location evidence="1">Cell envelope</location>
    </subcellularLocation>
</comment>
<dbReference type="EMBL" id="AP028055">
    <property type="protein sequence ID" value="BEG97915.1"/>
    <property type="molecule type" value="Genomic_DNA"/>
</dbReference>
<dbReference type="Pfam" id="PF16332">
    <property type="entry name" value="DUF4962"/>
    <property type="match status" value="1"/>
</dbReference>
<sequence length="838" mass="94996">MPLTQAGAQTAEKSITKQAIHPRYREWASPSNGKEVSVNPVPFLWPSAGKGTIYKVRFSKDKNFPAKATFTSENISWAMYDNHKKLQPGNWFWQYGVVKEKNVEWSAVFNFKVTGASRAFETPTVKEFLSKCSGSHPRLYVTAGELADFRKRNQNTQDANQVIKRADKQLKAALPKEEPTRPRDTTNLSASEKNVMMTFMYHGFGNKVADPISDLSMAYLLTGDKAYGEKALKQALHLAKMDPKGNATNDDFNSAAVMEGMAAAFDAAYDLMKPAEKQQLLDAIKVRGTKFFRQYANEFETHSMDNHVWQHTLRQFCNTSIAVMKDLPEASQWLAYCYEVWCSRFPILGADDGGWHDGTSYFAVNFETFIYMPFTFSRLTGVDFFNIPYFHNLPKFVIYSYPKNSYSTGFGDNAENKTSPDKAYMGFMDALARELKNPYARWYADKLAEDESEGLSRAKEFTFYRLMTKNPQNVVKAQVPDNLPQGLLFRDAGFALMHNNVADAKKDVMINFTALPFGATGHAHAAHNGFGINVGGKQLYGGSGYYSNFTDAHTLMHYRTRGHNTILADSMAQCIGENGYGWIARFKNTPALTYVLGDATHAYDLMTTDFWIDRMKQFNVEYTKKNGFGNPGVTRFRRHFVFLRPDIVVIYDELRAKKPITWTWLLHSYNQMEKGEKENVIFGGNEVANSRVDLFCPYALNNNLTNEFFSPAINWKQRGGMDASEAYDYKKHWHSELTTQSKTPAMRFLAVIQIDRDKKTTRLMAPKEISKGKWEIGGWNIEAEMDGAKAPFLIVRDNKGNAVEYNLPGNGKIKGSTVIKERNKIAEELIDIIPDAAK</sequence>
<evidence type="ECO:0000259" key="2">
    <source>
        <dbReference type="Pfam" id="PF07940"/>
    </source>
</evidence>
<keyword evidence="5" id="KW-1185">Reference proteome</keyword>
<gene>
    <name evidence="4" type="ORF">BSYN_01800</name>
</gene>
<dbReference type="InterPro" id="IPR008929">
    <property type="entry name" value="Chondroitin_lyas"/>
</dbReference>
<evidence type="ECO:0000259" key="3">
    <source>
        <dbReference type="Pfam" id="PF16332"/>
    </source>
</evidence>
<dbReference type="Pfam" id="PF07940">
    <property type="entry name" value="Hepar_II_III_C"/>
    <property type="match status" value="1"/>
</dbReference>
<dbReference type="InterPro" id="IPR013783">
    <property type="entry name" value="Ig-like_fold"/>
</dbReference>
<dbReference type="InterPro" id="IPR032518">
    <property type="entry name" value="HepII_N"/>
</dbReference>
<protein>
    <submittedName>
        <fullName evidence="4">Heparinase</fullName>
    </submittedName>
</protein>
<dbReference type="Gene3D" id="1.50.10.100">
    <property type="entry name" value="Chondroitin AC/alginate lyase"/>
    <property type="match status" value="1"/>
</dbReference>
<dbReference type="Gene3D" id="2.70.98.70">
    <property type="match status" value="1"/>
</dbReference>
<accession>A0ABN6Z736</accession>
<name>A0ABN6Z736_9BACE</name>
<evidence type="ECO:0000313" key="5">
    <source>
        <dbReference type="Proteomes" id="UP001496674"/>
    </source>
</evidence>
<evidence type="ECO:0000256" key="1">
    <source>
        <dbReference type="ARBA" id="ARBA00004196"/>
    </source>
</evidence>
<reference evidence="4 5" key="1">
    <citation type="submission" date="2023-04" db="EMBL/GenBank/DDBJ databases">
        <title>Draft genome sequence of acteroides sedimenti strain YN3PY1.</title>
        <authorList>
            <person name="Yoshida N."/>
        </authorList>
    </citation>
    <scope>NUCLEOTIDE SEQUENCE [LARGE SCALE GENOMIC DNA]</scope>
    <source>
        <strain evidence="4 5">YN3PY1</strain>
    </source>
</reference>
<dbReference type="Gene3D" id="2.60.40.10">
    <property type="entry name" value="Immunoglobulins"/>
    <property type="match status" value="1"/>
</dbReference>
<dbReference type="Proteomes" id="UP001496674">
    <property type="component" value="Chromosome"/>
</dbReference>
<feature type="domain" description="Heparinase II/III-like C-terminal" evidence="2">
    <location>
        <begin position="487"/>
        <end position="680"/>
    </location>
</feature>
<feature type="domain" description="Heparinase II N-terminal" evidence="3">
    <location>
        <begin position="18"/>
        <end position="469"/>
    </location>
</feature>
<dbReference type="SUPFAM" id="SSF48230">
    <property type="entry name" value="Chondroitin AC/alginate lyase"/>
    <property type="match status" value="1"/>
</dbReference>